<organism evidence="10 11">
    <name type="scientific">Kitasatospora cathayae</name>
    <dbReference type="NCBI Taxonomy" id="3004092"/>
    <lineage>
        <taxon>Bacteria</taxon>
        <taxon>Bacillati</taxon>
        <taxon>Actinomycetota</taxon>
        <taxon>Actinomycetes</taxon>
        <taxon>Kitasatosporales</taxon>
        <taxon>Streptomycetaceae</taxon>
        <taxon>Kitasatospora</taxon>
    </lineage>
</organism>
<feature type="transmembrane region" description="Helical" evidence="8">
    <location>
        <begin position="363"/>
        <end position="385"/>
    </location>
</feature>
<evidence type="ECO:0000256" key="1">
    <source>
        <dbReference type="ARBA" id="ARBA00004429"/>
    </source>
</evidence>
<evidence type="ECO:0000256" key="6">
    <source>
        <dbReference type="ARBA" id="ARBA00022989"/>
    </source>
</evidence>
<evidence type="ECO:0000256" key="8">
    <source>
        <dbReference type="RuleBase" id="RU363032"/>
    </source>
</evidence>
<feature type="transmembrane region" description="Helical" evidence="8">
    <location>
        <begin position="485"/>
        <end position="516"/>
    </location>
</feature>
<feature type="transmembrane region" description="Helical" evidence="8">
    <location>
        <begin position="70"/>
        <end position="94"/>
    </location>
</feature>
<dbReference type="CDD" id="cd06261">
    <property type="entry name" value="TM_PBP2"/>
    <property type="match status" value="2"/>
</dbReference>
<dbReference type="InterPro" id="IPR000515">
    <property type="entry name" value="MetI-like"/>
</dbReference>
<dbReference type="RefSeq" id="WP_270148525.1">
    <property type="nucleotide sequence ID" value="NZ_CP115450.1"/>
</dbReference>
<dbReference type="PROSITE" id="PS50928">
    <property type="entry name" value="ABC_TM1"/>
    <property type="match status" value="2"/>
</dbReference>
<dbReference type="PANTHER" id="PTHR43357">
    <property type="entry name" value="INNER MEMBRANE ABC TRANSPORTER PERMEASE PROTEIN YDCV"/>
    <property type="match status" value="1"/>
</dbReference>
<feature type="transmembrane region" description="Helical" evidence="8">
    <location>
        <begin position="106"/>
        <end position="124"/>
    </location>
</feature>
<keyword evidence="11" id="KW-1185">Reference proteome</keyword>
<dbReference type="PANTHER" id="PTHR43357:SF3">
    <property type="entry name" value="FE(3+)-TRANSPORT SYSTEM PERMEASE PROTEIN FBPB 2"/>
    <property type="match status" value="1"/>
</dbReference>
<evidence type="ECO:0000313" key="11">
    <source>
        <dbReference type="Proteomes" id="UP001212821"/>
    </source>
</evidence>
<keyword evidence="6 8" id="KW-1133">Transmembrane helix</keyword>
<proteinExistence type="inferred from homology"/>
<evidence type="ECO:0000256" key="5">
    <source>
        <dbReference type="ARBA" id="ARBA00022692"/>
    </source>
</evidence>
<dbReference type="Proteomes" id="UP001212821">
    <property type="component" value="Chromosome"/>
</dbReference>
<accession>A0ABY7QBT8</accession>
<dbReference type="Pfam" id="PF00528">
    <property type="entry name" value="BPD_transp_1"/>
    <property type="match status" value="2"/>
</dbReference>
<gene>
    <name evidence="10" type="ORF">O1G21_31890</name>
</gene>
<dbReference type="EMBL" id="CP115450">
    <property type="protein sequence ID" value="WBP89996.1"/>
    <property type="molecule type" value="Genomic_DNA"/>
</dbReference>
<evidence type="ECO:0000256" key="2">
    <source>
        <dbReference type="ARBA" id="ARBA00022448"/>
    </source>
</evidence>
<feature type="transmembrane region" description="Helical" evidence="8">
    <location>
        <begin position="278"/>
        <end position="309"/>
    </location>
</feature>
<evidence type="ECO:0000259" key="9">
    <source>
        <dbReference type="PROSITE" id="PS50928"/>
    </source>
</evidence>
<feature type="transmembrane region" description="Helical" evidence="8">
    <location>
        <begin position="180"/>
        <end position="205"/>
    </location>
</feature>
<feature type="transmembrane region" description="Helical" evidence="8">
    <location>
        <begin position="233"/>
        <end position="257"/>
    </location>
</feature>
<feature type="transmembrane region" description="Helical" evidence="8">
    <location>
        <begin position="27"/>
        <end position="50"/>
    </location>
</feature>
<keyword evidence="4" id="KW-0997">Cell inner membrane</keyword>
<dbReference type="Gene3D" id="1.10.3720.10">
    <property type="entry name" value="MetI-like"/>
    <property type="match status" value="2"/>
</dbReference>
<evidence type="ECO:0000313" key="10">
    <source>
        <dbReference type="EMBL" id="WBP89996.1"/>
    </source>
</evidence>
<keyword evidence="7 8" id="KW-0472">Membrane</keyword>
<comment type="similarity">
    <text evidence="8">Belongs to the binding-protein-dependent transport system permease family.</text>
</comment>
<feature type="domain" description="ABC transmembrane type-1" evidence="9">
    <location>
        <begin position="325"/>
        <end position="515"/>
    </location>
</feature>
<evidence type="ECO:0000256" key="7">
    <source>
        <dbReference type="ARBA" id="ARBA00023136"/>
    </source>
</evidence>
<name>A0ABY7QBT8_9ACTN</name>
<feature type="transmembrane region" description="Helical" evidence="8">
    <location>
        <begin position="397"/>
        <end position="418"/>
    </location>
</feature>
<sequence length="531" mass="55862">MTTPTRTTPTRTIPVGGPRWRWRAAGLLAPVAVAVVAVVASPLGFVIAQAAQAGWEQTRRLLGRPLIATLLWHTLSLAAAVTLATAVLGFGAAYLVERTTLPGRRAWTVALALPLAVPEFVRGYSWVSLFRSVHGYWGAVLVMTCSLYPLVFLPVAAALRHGDAAAEEVSRSLGRGRLATLWRVTLPLTRPALAGGVLLVSLYLLGEYGAFAMLRYTTFATAVFTQYKLGFDAASASLLTLVLVALALLLVTLEAWAGRQARVTRHGALARPAPPVRLGGWTVPALLALAALVGVSLGVPLYALAYWLIKGSSTTLPSASVLGATLATLGYALGAALVATLAAVPVALYGWRRGTRPARAVERIAYLTRALPGIAVALSVVFFAVRWARPLYQQPPMLVLGYVLLFFPLALTAVRAALAQVPPGVEEAARSLGTRPLAVLGRITLPLVLPGLGAAVAMVGLTASTELTATLLLRPTGTQTLATQFWVYTSGLAYGAAAPYAALMVALSVPSVLLLTRRTMGPALDRPGENQ</sequence>
<keyword evidence="2 8" id="KW-0813">Transport</keyword>
<reference evidence="11" key="1">
    <citation type="submission" date="2022-12" db="EMBL/GenBank/DDBJ databases">
        <authorList>
            <person name="Mo P."/>
        </authorList>
    </citation>
    <scope>NUCLEOTIDE SEQUENCE [LARGE SCALE GENOMIC DNA]</scope>
    <source>
        <strain evidence="11">HUAS 3-15</strain>
    </source>
</reference>
<keyword evidence="3" id="KW-1003">Cell membrane</keyword>
<evidence type="ECO:0000256" key="3">
    <source>
        <dbReference type="ARBA" id="ARBA00022475"/>
    </source>
</evidence>
<keyword evidence="5 8" id="KW-0812">Transmembrane</keyword>
<comment type="subcellular location">
    <subcellularLocation>
        <location evidence="1">Cell inner membrane</location>
        <topology evidence="1">Multi-pass membrane protein</topology>
    </subcellularLocation>
    <subcellularLocation>
        <location evidence="8">Cell membrane</location>
        <topology evidence="8">Multi-pass membrane protein</topology>
    </subcellularLocation>
</comment>
<dbReference type="InterPro" id="IPR035906">
    <property type="entry name" value="MetI-like_sf"/>
</dbReference>
<feature type="transmembrane region" description="Helical" evidence="8">
    <location>
        <begin position="439"/>
        <end position="465"/>
    </location>
</feature>
<dbReference type="SUPFAM" id="SSF161098">
    <property type="entry name" value="MetI-like"/>
    <property type="match status" value="2"/>
</dbReference>
<feature type="domain" description="ABC transmembrane type-1" evidence="9">
    <location>
        <begin position="71"/>
        <end position="252"/>
    </location>
</feature>
<protein>
    <submittedName>
        <fullName evidence="10">Iron ABC transporter permease</fullName>
    </submittedName>
</protein>
<feature type="transmembrane region" description="Helical" evidence="8">
    <location>
        <begin position="136"/>
        <end position="159"/>
    </location>
</feature>
<evidence type="ECO:0000256" key="4">
    <source>
        <dbReference type="ARBA" id="ARBA00022519"/>
    </source>
</evidence>
<feature type="transmembrane region" description="Helical" evidence="8">
    <location>
        <begin position="329"/>
        <end position="351"/>
    </location>
</feature>